<accession>A0AC35UD10</accession>
<protein>
    <submittedName>
        <fullName evidence="2">G_PROTEIN_RECEP_F1_2 domain-containing protein</fullName>
    </submittedName>
</protein>
<dbReference type="WBParaSite" id="RSKR_0001015500.1">
    <property type="protein sequence ID" value="RSKR_0001015500.1"/>
    <property type="gene ID" value="RSKR_0001015500"/>
</dbReference>
<organism evidence="1 2">
    <name type="scientific">Rhabditophanes sp. KR3021</name>
    <dbReference type="NCBI Taxonomy" id="114890"/>
    <lineage>
        <taxon>Eukaryota</taxon>
        <taxon>Metazoa</taxon>
        <taxon>Ecdysozoa</taxon>
        <taxon>Nematoda</taxon>
        <taxon>Chromadorea</taxon>
        <taxon>Rhabditida</taxon>
        <taxon>Tylenchina</taxon>
        <taxon>Panagrolaimomorpha</taxon>
        <taxon>Strongyloidoidea</taxon>
        <taxon>Alloionematidae</taxon>
        <taxon>Rhabditophanes</taxon>
    </lineage>
</organism>
<sequence length="434" mass="49795">MDDYPIDLSFLLKTYFTTFGVFTGVCFNIICIYVFRCFAKSNSAPVIHYYLVTLTIWQTGVLINAFLLYSFPTFYRYYASEVDKYQLIYPYAYFGANITNTASMWVVLALTIDRYLALCKPLSHRYIGKRARVKKLMIIVSILAIIFCIPRFLEIETNKYCENVNNDSICHYQVQRSRINVTFQIVYRIVSGLLFVTLVPCIILFILTLKISFALHTAIIRRNTLCQNFGEKTKKKSLPKEHKANIMLLLIISKFLISSILPTLNDIAERIIGEKAFVDSARATMIVDISNLLVVINCSTNFWVFLIYGKRFRQIFKRLVLRKLLVSSYFTVDTSVEALETTAINRPGTSTVNSNVLSRVHISNEFSEKRVSEENKRLLLSPPRTKVFKRSNSEKVSSSNSASITQPSPKVSTLRKLSNITQSIFSKHVPEEHV</sequence>
<evidence type="ECO:0000313" key="1">
    <source>
        <dbReference type="Proteomes" id="UP000095286"/>
    </source>
</evidence>
<name>A0AC35UD10_9BILA</name>
<proteinExistence type="predicted"/>
<reference evidence="2" key="1">
    <citation type="submission" date="2016-11" db="UniProtKB">
        <authorList>
            <consortium name="WormBaseParasite"/>
        </authorList>
    </citation>
    <scope>IDENTIFICATION</scope>
    <source>
        <strain evidence="2">KR3021</strain>
    </source>
</reference>
<evidence type="ECO:0000313" key="2">
    <source>
        <dbReference type="WBParaSite" id="RSKR_0001015500.1"/>
    </source>
</evidence>
<dbReference type="Proteomes" id="UP000095286">
    <property type="component" value="Unplaced"/>
</dbReference>